<dbReference type="KEGG" id="mhay:VK67_05735"/>
<evidence type="ECO:0000313" key="2">
    <source>
        <dbReference type="EMBL" id="TRB70801.1"/>
    </source>
</evidence>
<reference evidence="3 4" key="1">
    <citation type="journal article" date="2019" name="Vet. Microbiol.">
        <title>Genetic characterization of susceptible and multi-drug resistant Mannheimia haemolytica isolated from high-risk stocker calves prior to and after antimicrobial metaphylaxis.</title>
        <authorList>
            <person name="Snyder E.R."/>
            <person name="Alvarez-Narvaez S."/>
            <person name="Credille B.C."/>
        </authorList>
    </citation>
    <scope>NUCLEOTIDE SEQUENCE [LARGE SCALE GENOMIC DNA]</scope>
    <source>
        <strain evidence="2 3">UGA-R5-128-1</strain>
        <strain evidence="1 4">UGA-R7-163-1</strain>
    </source>
</reference>
<evidence type="ECO:0000313" key="3">
    <source>
        <dbReference type="Proteomes" id="UP000315164"/>
    </source>
</evidence>
<evidence type="ECO:0000313" key="4">
    <source>
        <dbReference type="Proteomes" id="UP000318394"/>
    </source>
</evidence>
<organism evidence="2 3">
    <name type="scientific">Mannheimia haemolytica</name>
    <name type="common">Pasteurella haemolytica</name>
    <dbReference type="NCBI Taxonomy" id="75985"/>
    <lineage>
        <taxon>Bacteria</taxon>
        <taxon>Pseudomonadati</taxon>
        <taxon>Pseudomonadota</taxon>
        <taxon>Gammaproteobacteria</taxon>
        <taxon>Pasteurellales</taxon>
        <taxon>Pasteurellaceae</taxon>
        <taxon>Mannheimia</taxon>
    </lineage>
</organism>
<dbReference type="Proteomes" id="UP000315164">
    <property type="component" value="Unassembled WGS sequence"/>
</dbReference>
<gene>
    <name evidence="2" type="ORF">FEA53_13915</name>
    <name evidence="1" type="ORF">FEB89_13865</name>
</gene>
<keyword evidence="4" id="KW-1185">Reference proteome</keyword>
<dbReference type="Proteomes" id="UP000318394">
    <property type="component" value="Unassembled WGS sequence"/>
</dbReference>
<proteinExistence type="predicted"/>
<dbReference type="RefSeq" id="WP_006250262.1">
    <property type="nucleotide sequence ID" value="NZ_CP011098.1"/>
</dbReference>
<comment type="caution">
    <text evidence="2">The sequence shown here is derived from an EMBL/GenBank/DDBJ whole genome shotgun (WGS) entry which is preliminary data.</text>
</comment>
<dbReference type="EMBL" id="VAJB01000088">
    <property type="protein sequence ID" value="TRB70801.1"/>
    <property type="molecule type" value="Genomic_DNA"/>
</dbReference>
<accession>A0A249A022</accession>
<sequence>MTDTERLDFIAQRKLDVRYSDLVDEFIIASYTKPHEQYFHWARNADLRTAIDEAMKEMRGLNNATTN</sequence>
<evidence type="ECO:0000313" key="1">
    <source>
        <dbReference type="EMBL" id="TRB33107.1"/>
    </source>
</evidence>
<dbReference type="GeneID" id="67369177"/>
<dbReference type="AlphaFoldDB" id="A0A249A022"/>
<protein>
    <submittedName>
        <fullName evidence="2">Uncharacterized protein</fullName>
    </submittedName>
</protein>
<dbReference type="KEGG" id="mhaq:WC39_05540"/>
<dbReference type="EMBL" id="VAJI01000091">
    <property type="protein sequence ID" value="TRB33107.1"/>
    <property type="molecule type" value="Genomic_DNA"/>
</dbReference>
<name>A0A249A022_MANHA</name>